<reference evidence="3" key="1">
    <citation type="submission" date="2021-02" db="EMBL/GenBank/DDBJ databases">
        <authorList>
            <person name="Nowell W R."/>
        </authorList>
    </citation>
    <scope>NUCLEOTIDE SEQUENCE</scope>
</reference>
<proteinExistence type="predicted"/>
<gene>
    <name evidence="2" type="ORF">CJN711_LOCUS21248</name>
    <name evidence="3" type="ORF">KQP761_LOCUS28829</name>
    <name evidence="4" type="ORF">SMN809_LOCUS60188</name>
</gene>
<feature type="region of interest" description="Disordered" evidence="1">
    <location>
        <begin position="1"/>
        <end position="39"/>
    </location>
</feature>
<comment type="caution">
    <text evidence="3">The sequence shown here is derived from an EMBL/GenBank/DDBJ whole genome shotgun (WGS) entry which is preliminary data.</text>
</comment>
<evidence type="ECO:0000313" key="5">
    <source>
        <dbReference type="Proteomes" id="UP000663834"/>
    </source>
</evidence>
<evidence type="ECO:0000313" key="4">
    <source>
        <dbReference type="EMBL" id="CAF5069000.1"/>
    </source>
</evidence>
<accession>A0A816EAF1</accession>
<sequence length="39" mass="3876">TQPTAVGTAVSVESDGLTESDGSTESDEAASTESANKVF</sequence>
<dbReference type="EMBL" id="CAJOBI010233072">
    <property type="protein sequence ID" value="CAF5069000.1"/>
    <property type="molecule type" value="Genomic_DNA"/>
</dbReference>
<dbReference type="Proteomes" id="UP000663834">
    <property type="component" value="Unassembled WGS sequence"/>
</dbReference>
<feature type="compositionally biased region" description="Acidic residues" evidence="1">
    <location>
        <begin position="16"/>
        <end position="30"/>
    </location>
</feature>
<evidence type="ECO:0000256" key="1">
    <source>
        <dbReference type="SAM" id="MobiDB-lite"/>
    </source>
</evidence>
<dbReference type="EMBL" id="CAJNOW010015803">
    <property type="protein sequence ID" value="CAF1645132.1"/>
    <property type="molecule type" value="Genomic_DNA"/>
</dbReference>
<dbReference type="Proteomes" id="UP000663855">
    <property type="component" value="Unassembled WGS sequence"/>
</dbReference>
<protein>
    <submittedName>
        <fullName evidence="3">Uncharacterized protein</fullName>
    </submittedName>
</protein>
<organism evidence="3 5">
    <name type="scientific">Rotaria magnacalcarata</name>
    <dbReference type="NCBI Taxonomy" id="392030"/>
    <lineage>
        <taxon>Eukaryota</taxon>
        <taxon>Metazoa</taxon>
        <taxon>Spiralia</taxon>
        <taxon>Gnathifera</taxon>
        <taxon>Rotifera</taxon>
        <taxon>Eurotatoria</taxon>
        <taxon>Bdelloidea</taxon>
        <taxon>Philodinida</taxon>
        <taxon>Philodinidae</taxon>
        <taxon>Rotaria</taxon>
    </lineage>
</organism>
<dbReference type="EMBL" id="CAJNOV010010054">
    <property type="protein sequence ID" value="CAF1387046.1"/>
    <property type="molecule type" value="Genomic_DNA"/>
</dbReference>
<name>A0A816EAF1_9BILA</name>
<dbReference type="AlphaFoldDB" id="A0A816EAF1"/>
<evidence type="ECO:0000313" key="3">
    <source>
        <dbReference type="EMBL" id="CAF1645132.1"/>
    </source>
</evidence>
<dbReference type="Proteomes" id="UP000676336">
    <property type="component" value="Unassembled WGS sequence"/>
</dbReference>
<evidence type="ECO:0000313" key="2">
    <source>
        <dbReference type="EMBL" id="CAF1387046.1"/>
    </source>
</evidence>
<feature type="non-terminal residue" evidence="3">
    <location>
        <position position="1"/>
    </location>
</feature>
<feature type="non-terminal residue" evidence="3">
    <location>
        <position position="39"/>
    </location>
</feature>